<evidence type="ECO:0000313" key="1">
    <source>
        <dbReference type="EMBL" id="WMW79682.1"/>
    </source>
</evidence>
<protein>
    <submittedName>
        <fullName evidence="1">Uncharacterized protein</fullName>
    </submittedName>
</protein>
<sequence>MFNNLTSSSAPSSASLSQQLQGFHAAPSFSKSSTPFDPLGMELLAERPCSKQAMQDSWSNYAHTSYLPQQPNLFSEWPLIATHDLQHRLQQRLNGLVQALQGKLGAHCMQGSGWQKHHAADVLTVDFAIVKSGASWDIRLVECQTFTSLLVTGFHIHQVHQERWPSLASTTAWDPRIGSSYWLDWCRRWVAGDGTAAILEHQPWQRGTLFDLHATSSQWGLPLIEPHELKVDQHGQLYTERDGVRGEWQQILNRLILNELDDRAQFVDSIASNNAKWHSHPAWYDLVQKGVMAELEIEGEPRSIALENWRELNLAAKDVVAKHKYSCSGKQIYIGPSEADLLRIEDPQNWIVQPRFESLPIFTNAQGQSAFAEIRLVVRLEALQDPMIAMQLVRVHYDQQASASFFKGREGEGVTVLHRPL</sequence>
<dbReference type="EMBL" id="CP133720">
    <property type="protein sequence ID" value="WMW79682.1"/>
    <property type="molecule type" value="Genomic_DNA"/>
</dbReference>
<keyword evidence="2" id="KW-1185">Reference proteome</keyword>
<organism evidence="1 2">
    <name type="scientific">Undibacterium cyanobacteriorum</name>
    <dbReference type="NCBI Taxonomy" id="3073561"/>
    <lineage>
        <taxon>Bacteria</taxon>
        <taxon>Pseudomonadati</taxon>
        <taxon>Pseudomonadota</taxon>
        <taxon>Betaproteobacteria</taxon>
        <taxon>Burkholderiales</taxon>
        <taxon>Oxalobacteraceae</taxon>
        <taxon>Undibacterium</taxon>
    </lineage>
</organism>
<proteinExistence type="predicted"/>
<dbReference type="RefSeq" id="WP_309481177.1">
    <property type="nucleotide sequence ID" value="NZ_CP133720.1"/>
</dbReference>
<evidence type="ECO:0000313" key="2">
    <source>
        <dbReference type="Proteomes" id="UP001181355"/>
    </source>
</evidence>
<dbReference type="Proteomes" id="UP001181355">
    <property type="component" value="Chromosome"/>
</dbReference>
<gene>
    <name evidence="1" type="ORF">RF679_13610</name>
</gene>
<accession>A0ABY9REN2</accession>
<name>A0ABY9REN2_9BURK</name>
<reference evidence="1" key="1">
    <citation type="submission" date="2023-09" db="EMBL/GenBank/DDBJ databases">
        <title>Undibacterium sp. 20NA77.5 isolated from freshwater.</title>
        <authorList>
            <person name="Le V."/>
            <person name="Ko S.-R."/>
            <person name="Ahn C.-Y."/>
            <person name="Oh H.-M."/>
        </authorList>
    </citation>
    <scope>NUCLEOTIDE SEQUENCE</scope>
    <source>
        <strain evidence="1">20NA77.5</strain>
    </source>
</reference>